<reference evidence="3 4" key="1">
    <citation type="submission" date="2020-08" db="EMBL/GenBank/DDBJ databases">
        <title>Phenotypic and transcriptomic analysis of seven clinical Stenotrophomonas maltophilia isolates identify a small set of shared and commonly regulated genes involved in biofilm lifestyle.</title>
        <authorList>
            <person name="Alio I."/>
            <person name="Gudzuhn M."/>
            <person name="Streit W."/>
        </authorList>
    </citation>
    <scope>NUCLEOTIDE SEQUENCE [LARGE SCALE GENOMIC DNA]</scope>
    <source>
        <strain evidence="3 4">UHH_SKK55</strain>
    </source>
</reference>
<accession>A0AAX1I9R3</accession>
<evidence type="ECO:0000313" key="4">
    <source>
        <dbReference type="Proteomes" id="UP000515598"/>
    </source>
</evidence>
<protein>
    <recommendedName>
        <fullName evidence="5">Integrase</fullName>
    </recommendedName>
</protein>
<proteinExistence type="predicted"/>
<evidence type="ECO:0000256" key="1">
    <source>
        <dbReference type="ARBA" id="ARBA00023172"/>
    </source>
</evidence>
<dbReference type="SUPFAM" id="SSF56349">
    <property type="entry name" value="DNA breaking-rejoining enzymes"/>
    <property type="match status" value="1"/>
</dbReference>
<gene>
    <name evidence="3" type="ORF">GPNADHDJ_00626</name>
</gene>
<evidence type="ECO:0000256" key="2">
    <source>
        <dbReference type="SAM" id="MobiDB-lite"/>
    </source>
</evidence>
<organism evidence="3 4">
    <name type="scientific">Stenotrophomonas maltophilia</name>
    <name type="common">Pseudomonas maltophilia</name>
    <name type="synonym">Xanthomonas maltophilia</name>
    <dbReference type="NCBI Taxonomy" id="40324"/>
    <lineage>
        <taxon>Bacteria</taxon>
        <taxon>Pseudomonadati</taxon>
        <taxon>Pseudomonadota</taxon>
        <taxon>Gammaproteobacteria</taxon>
        <taxon>Lysobacterales</taxon>
        <taxon>Lysobacteraceae</taxon>
        <taxon>Stenotrophomonas</taxon>
        <taxon>Stenotrophomonas maltophilia group</taxon>
    </lineage>
</organism>
<feature type="region of interest" description="Disordered" evidence="2">
    <location>
        <begin position="1"/>
        <end position="67"/>
    </location>
</feature>
<dbReference type="GO" id="GO:0015074">
    <property type="term" value="P:DNA integration"/>
    <property type="evidence" value="ECO:0007669"/>
    <property type="project" value="InterPro"/>
</dbReference>
<dbReference type="EMBL" id="CP060025">
    <property type="protein sequence ID" value="QNG76453.1"/>
    <property type="molecule type" value="Genomic_DNA"/>
</dbReference>
<dbReference type="InterPro" id="IPR011010">
    <property type="entry name" value="DNA_brk_join_enz"/>
</dbReference>
<evidence type="ECO:0008006" key="5">
    <source>
        <dbReference type="Google" id="ProtNLM"/>
    </source>
</evidence>
<dbReference type="GO" id="GO:0003677">
    <property type="term" value="F:DNA binding"/>
    <property type="evidence" value="ECO:0007669"/>
    <property type="project" value="InterPro"/>
</dbReference>
<dbReference type="GO" id="GO:0006310">
    <property type="term" value="P:DNA recombination"/>
    <property type="evidence" value="ECO:0007669"/>
    <property type="project" value="UniProtKB-KW"/>
</dbReference>
<name>A0AAX1I9R3_STEMA</name>
<feature type="region of interest" description="Disordered" evidence="2">
    <location>
        <begin position="446"/>
        <end position="475"/>
    </location>
</feature>
<dbReference type="Proteomes" id="UP000515598">
    <property type="component" value="Chromosome"/>
</dbReference>
<sequence length="475" mass="51702">MKQKSPSALHASNHFRTVIPSENGGSVDGVERERNPIRPHGGTAPALVSDYETGGRAHDVRPSPLCDGWTSNHKEKLERDEQWHRRQAIATGKPWTLEADKYTRKVLAECPERALTPETSDEYRRVYTRLVREGVTAWEKANSAQHWNKLRTACRWAMAEDVRAWRALAEQARKSGDLDQAQQCTAEAWRLAVALDDQFLAAGRKAWAAKALKIKTEGGKPVDKSKRLSGAPTADTAACALLDSRHRGTRLLERHSERLALLALTGCRPAELMAGVSVKLLRDKHGKPSGIGVEIIGAKVDALRGHEKRRLAFPLSGGGKAVQGLALLCAERGGHYTLATTDADYRSLNRALQVQGMSCYTFRHAVGSDLKADISDGKATPETAAKIMGHRSTASLMSYGTKRRGRGGQRPRASVSGPIKDLAVTKAARTKIRADAKATKAKAKAISVGASPAQVRAQTRAPQTPLAKGLRPKNW</sequence>
<dbReference type="Gene3D" id="1.10.443.10">
    <property type="entry name" value="Intergrase catalytic core"/>
    <property type="match status" value="1"/>
</dbReference>
<keyword evidence="1" id="KW-0233">DNA recombination</keyword>
<dbReference type="AlphaFoldDB" id="A0AAX1I9R3"/>
<dbReference type="InterPro" id="IPR013762">
    <property type="entry name" value="Integrase-like_cat_sf"/>
</dbReference>
<evidence type="ECO:0000313" key="3">
    <source>
        <dbReference type="EMBL" id="QNG76453.1"/>
    </source>
</evidence>